<reference evidence="1 2" key="1">
    <citation type="submission" date="2024-02" db="EMBL/GenBank/DDBJ databases">
        <title>Microbulbifer aestuariivivens NBRC 112533.</title>
        <authorList>
            <person name="Ichikawa N."/>
            <person name="Katano-Makiyama Y."/>
            <person name="Hidaka K."/>
        </authorList>
    </citation>
    <scope>NUCLEOTIDE SEQUENCE [LARGE SCALE GENOMIC DNA]</scope>
    <source>
        <strain evidence="1 2">NBRC 112533</strain>
    </source>
</reference>
<dbReference type="SUPFAM" id="SSF53254">
    <property type="entry name" value="Phosphoglycerate mutase-like"/>
    <property type="match status" value="1"/>
</dbReference>
<protein>
    <recommendedName>
        <fullName evidence="3">Histidine phosphatase family protein</fullName>
    </recommendedName>
</protein>
<name>A0ABP9WR14_9GAMM</name>
<comment type="caution">
    <text evidence="1">The sequence shown here is derived from an EMBL/GenBank/DDBJ whole genome shotgun (WGS) entry which is preliminary data.</text>
</comment>
<dbReference type="CDD" id="cd07067">
    <property type="entry name" value="HP_PGM_like"/>
    <property type="match status" value="1"/>
</dbReference>
<dbReference type="EMBL" id="BAABRT010000018">
    <property type="protein sequence ID" value="GAA5525652.1"/>
    <property type="molecule type" value="Genomic_DNA"/>
</dbReference>
<dbReference type="PANTHER" id="PTHR48100">
    <property type="entry name" value="BROAD-SPECIFICITY PHOSPHATASE YOR283W-RELATED"/>
    <property type="match status" value="1"/>
</dbReference>
<sequence length="182" mass="20651">MPRIFLIRHGEARKGPHIIDPALTPLGKQQSQLLADNLAAEVPVSLISSPMLRARQTAEPLAETWQRGVTIETAVTEIPSPLNQSLDQRGPWIRSLLNKEWTQLEPHQREWRAGIMAFLHSLQDDAAIFCHFMVINSVVAQIRGDSRIKQFRPDYTSMTELALDDRGLRLVQLGRSRDSDIR</sequence>
<accession>A0ABP9WR14</accession>
<gene>
    <name evidence="1" type="ORF">Maes01_02224</name>
</gene>
<dbReference type="Gene3D" id="3.40.50.1240">
    <property type="entry name" value="Phosphoglycerate mutase-like"/>
    <property type="match status" value="1"/>
</dbReference>
<evidence type="ECO:0000313" key="2">
    <source>
        <dbReference type="Proteomes" id="UP001408594"/>
    </source>
</evidence>
<dbReference type="SMART" id="SM00855">
    <property type="entry name" value="PGAM"/>
    <property type="match status" value="1"/>
</dbReference>
<keyword evidence="2" id="KW-1185">Reference proteome</keyword>
<dbReference type="RefSeq" id="WP_345551523.1">
    <property type="nucleotide sequence ID" value="NZ_BAABRT010000018.1"/>
</dbReference>
<dbReference type="InterPro" id="IPR029033">
    <property type="entry name" value="His_PPase_superfam"/>
</dbReference>
<evidence type="ECO:0008006" key="3">
    <source>
        <dbReference type="Google" id="ProtNLM"/>
    </source>
</evidence>
<evidence type="ECO:0000313" key="1">
    <source>
        <dbReference type="EMBL" id="GAA5525652.1"/>
    </source>
</evidence>
<dbReference type="Proteomes" id="UP001408594">
    <property type="component" value="Unassembled WGS sequence"/>
</dbReference>
<organism evidence="1 2">
    <name type="scientific">Microbulbifer aestuariivivens</name>
    <dbReference type="NCBI Taxonomy" id="1908308"/>
    <lineage>
        <taxon>Bacteria</taxon>
        <taxon>Pseudomonadati</taxon>
        <taxon>Pseudomonadota</taxon>
        <taxon>Gammaproteobacteria</taxon>
        <taxon>Cellvibrionales</taxon>
        <taxon>Microbulbiferaceae</taxon>
        <taxon>Microbulbifer</taxon>
    </lineage>
</organism>
<dbReference type="PANTHER" id="PTHR48100:SF1">
    <property type="entry name" value="HISTIDINE PHOSPHATASE FAMILY PROTEIN-RELATED"/>
    <property type="match status" value="1"/>
</dbReference>
<proteinExistence type="predicted"/>
<dbReference type="InterPro" id="IPR050275">
    <property type="entry name" value="PGM_Phosphatase"/>
</dbReference>
<dbReference type="Pfam" id="PF00300">
    <property type="entry name" value="His_Phos_1"/>
    <property type="match status" value="1"/>
</dbReference>
<dbReference type="InterPro" id="IPR013078">
    <property type="entry name" value="His_Pase_superF_clade-1"/>
</dbReference>